<feature type="compositionally biased region" description="Polar residues" evidence="1">
    <location>
        <begin position="316"/>
        <end position="338"/>
    </location>
</feature>
<feature type="compositionally biased region" description="Polar residues" evidence="1">
    <location>
        <begin position="118"/>
        <end position="148"/>
    </location>
</feature>
<dbReference type="AlphaFoldDB" id="A0AA38HDM9"/>
<evidence type="ECO:0000313" key="2">
    <source>
        <dbReference type="EMBL" id="KAI9638122.1"/>
    </source>
</evidence>
<feature type="region of interest" description="Disordered" evidence="1">
    <location>
        <begin position="102"/>
        <end position="172"/>
    </location>
</feature>
<dbReference type="EMBL" id="JAKWFO010000003">
    <property type="protein sequence ID" value="KAI9638122.1"/>
    <property type="molecule type" value="Genomic_DNA"/>
</dbReference>
<sequence length="409" mass="44168">MTSVAPFDAPGRTQIGKFPTDDTVVATRTQQAIATTNDTGAAKASDLQALSTSRASSMEPAYAPETDDIKSRRSSRSVSLRKFAEAIKKTWPRAKVLFRKLSSGSSRGKSKSRRHSEATGSRQAQSDIVTNTAAVGTITESPTHSGMNSKGRRKLSAWIQEEERTRRRSEKSQAMIDKILSDPRLTASFLAALNQNSNFSTLIDGSRKSKSSRSGRNSTRPEVHYVHGPHQEAKLQAYVDHLSRSSDGRPIIVVVRGKKGRRWRSGSASSRRSGRSSKRRSRQGDWEMSQGPGKTRQESEWHGFVEELPDDPITAPASQAGISMISSTSQPAPTQPTAFIPTTQASAAVPTTKASLDPVLVQSLVNYLTSPAGQQALSQASSQTTAPPVPAAANTSSSFQYLPSMLSAR</sequence>
<evidence type="ECO:0000256" key="1">
    <source>
        <dbReference type="SAM" id="MobiDB-lite"/>
    </source>
</evidence>
<feature type="region of interest" description="Disordered" evidence="1">
    <location>
        <begin position="38"/>
        <end position="78"/>
    </location>
</feature>
<dbReference type="GeneID" id="77731233"/>
<organism evidence="2 3">
    <name type="scientific">Dioszegia hungarica</name>
    <dbReference type="NCBI Taxonomy" id="4972"/>
    <lineage>
        <taxon>Eukaryota</taxon>
        <taxon>Fungi</taxon>
        <taxon>Dikarya</taxon>
        <taxon>Basidiomycota</taxon>
        <taxon>Agaricomycotina</taxon>
        <taxon>Tremellomycetes</taxon>
        <taxon>Tremellales</taxon>
        <taxon>Bulleribasidiaceae</taxon>
        <taxon>Dioszegia</taxon>
    </lineage>
</organism>
<evidence type="ECO:0000313" key="3">
    <source>
        <dbReference type="Proteomes" id="UP001164286"/>
    </source>
</evidence>
<keyword evidence="3" id="KW-1185">Reference proteome</keyword>
<feature type="region of interest" description="Disordered" evidence="1">
    <location>
        <begin position="250"/>
        <end position="338"/>
    </location>
</feature>
<feature type="compositionally biased region" description="Basic residues" evidence="1">
    <location>
        <begin position="272"/>
        <end position="281"/>
    </location>
</feature>
<gene>
    <name evidence="2" type="ORF">MKK02DRAFT_42510</name>
</gene>
<feature type="compositionally biased region" description="Basic and acidic residues" evidence="1">
    <location>
        <begin position="295"/>
        <end position="305"/>
    </location>
</feature>
<accession>A0AA38HDM9</accession>
<feature type="region of interest" description="Disordered" evidence="1">
    <location>
        <begin position="373"/>
        <end position="395"/>
    </location>
</feature>
<reference evidence="2" key="1">
    <citation type="journal article" date="2022" name="G3 (Bethesda)">
        <title>High quality genome of the basidiomycete yeast Dioszegia hungarica PDD-24b-2 isolated from cloud water.</title>
        <authorList>
            <person name="Jarrige D."/>
            <person name="Haridas S."/>
            <person name="Bleykasten-Grosshans C."/>
            <person name="Joly M."/>
            <person name="Nadalig T."/>
            <person name="Sancelme M."/>
            <person name="Vuilleumier S."/>
            <person name="Grigoriev I.V."/>
            <person name="Amato P."/>
            <person name="Bringel F."/>
        </authorList>
    </citation>
    <scope>NUCLEOTIDE SEQUENCE</scope>
    <source>
        <strain evidence="2">PDD-24b-2</strain>
    </source>
</reference>
<comment type="caution">
    <text evidence="2">The sequence shown here is derived from an EMBL/GenBank/DDBJ whole genome shotgun (WGS) entry which is preliminary data.</text>
</comment>
<name>A0AA38HDM9_9TREE</name>
<feature type="region of interest" description="Disordered" evidence="1">
    <location>
        <begin position="201"/>
        <end position="227"/>
    </location>
</feature>
<dbReference type="Proteomes" id="UP001164286">
    <property type="component" value="Unassembled WGS sequence"/>
</dbReference>
<dbReference type="RefSeq" id="XP_052947899.1">
    <property type="nucleotide sequence ID" value="XM_053092028.1"/>
</dbReference>
<protein>
    <submittedName>
        <fullName evidence="2">Uncharacterized protein</fullName>
    </submittedName>
</protein>
<proteinExistence type="predicted"/>